<evidence type="ECO:0000256" key="1">
    <source>
        <dbReference type="ARBA" id="ARBA00022475"/>
    </source>
</evidence>
<keyword evidence="3 7" id="KW-1133">Transmembrane helix</keyword>
<dbReference type="CDD" id="cd08010">
    <property type="entry name" value="MltG_like"/>
    <property type="match status" value="1"/>
</dbReference>
<keyword evidence="5 7" id="KW-0456">Lyase</keyword>
<dbReference type="EC" id="4.2.2.29" evidence="7"/>
<evidence type="ECO:0000256" key="7">
    <source>
        <dbReference type="HAMAP-Rule" id="MF_02065"/>
    </source>
</evidence>
<dbReference type="PANTHER" id="PTHR30518:SF2">
    <property type="entry name" value="ENDOLYTIC MUREIN TRANSGLYCOSYLASE"/>
    <property type="match status" value="1"/>
</dbReference>
<dbReference type="GO" id="GO:0008932">
    <property type="term" value="F:lytic endotransglycosylase activity"/>
    <property type="evidence" value="ECO:0007669"/>
    <property type="project" value="UniProtKB-UniRule"/>
</dbReference>
<evidence type="ECO:0000256" key="5">
    <source>
        <dbReference type="ARBA" id="ARBA00023239"/>
    </source>
</evidence>
<comment type="subcellular location">
    <subcellularLocation>
        <location evidence="7">Cell membrane</location>
        <topology evidence="7">Single-pass membrane protein</topology>
    </subcellularLocation>
</comment>
<dbReference type="NCBIfam" id="TIGR00247">
    <property type="entry name" value="endolytic transglycosylase MltG"/>
    <property type="match status" value="1"/>
</dbReference>
<evidence type="ECO:0000313" key="8">
    <source>
        <dbReference type="EMBL" id="PZD74605.1"/>
    </source>
</evidence>
<sequence length="370" mass="41746">MPNVRKKREPSDSKRKPSSYVFRLSIGLLGLGLAAVAGAGTTWLWWQSAIAPTAQTASENRQSQKIQVQIPQGTSAQQIGLLLQKAGLIRSQNAWKLWTRWSLLQDSQAGFQAGTYQLSTQDPLDTIAQTIWTGKVLEDSFTIPEGWSMKQMAQYFETQEWFTAPEFLEAAKQVDRERYPWLPEDLPFLEGFLYPDTYQIPTDQRTPKATINVMLQRFEQIALPVYEQQPEDRPSLLDWVTLASIVEQESVVDEERTEIAGVFWNRLRQGITLGADPTVEYGLGITQTPDQPLTYAQVKRPSPYNTYINPGLPPTPIASPGIASLKATLNPATTDNLYFVARYDGTHVFSRTLTEHERAIASIRKQRNAQ</sequence>
<dbReference type="GO" id="GO:0009252">
    <property type="term" value="P:peptidoglycan biosynthetic process"/>
    <property type="evidence" value="ECO:0007669"/>
    <property type="project" value="UniProtKB-UniRule"/>
</dbReference>
<dbReference type="OrthoDB" id="9814591at2"/>
<feature type="site" description="Important for catalytic activity" evidence="7">
    <location>
        <position position="249"/>
    </location>
</feature>
<dbReference type="AlphaFoldDB" id="A0A2W1JUC8"/>
<protein>
    <recommendedName>
        <fullName evidence="7">Endolytic murein transglycosylase</fullName>
        <ecNumber evidence="7">4.2.2.29</ecNumber>
    </recommendedName>
    <alternativeName>
        <fullName evidence="7">Peptidoglycan lytic transglycosylase</fullName>
    </alternativeName>
    <alternativeName>
        <fullName evidence="7">Peptidoglycan polymerization terminase</fullName>
    </alternativeName>
</protein>
<keyword evidence="6 7" id="KW-0961">Cell wall biogenesis/degradation</keyword>
<gene>
    <name evidence="8" type="primary">mltG_1</name>
    <name evidence="7" type="synonym">mltG</name>
    <name evidence="8" type="ORF">C1752_01065</name>
</gene>
<dbReference type="GO" id="GO:0071555">
    <property type="term" value="P:cell wall organization"/>
    <property type="evidence" value="ECO:0007669"/>
    <property type="project" value="UniProtKB-KW"/>
</dbReference>
<dbReference type="Gene3D" id="3.30.1490.480">
    <property type="entry name" value="Endolytic murein transglycosylase"/>
    <property type="match status" value="1"/>
</dbReference>
<dbReference type="Proteomes" id="UP000248857">
    <property type="component" value="Unassembled WGS sequence"/>
</dbReference>
<feature type="transmembrane region" description="Helical" evidence="7">
    <location>
        <begin position="21"/>
        <end position="46"/>
    </location>
</feature>
<dbReference type="RefSeq" id="WP_110985005.1">
    <property type="nucleotide sequence ID" value="NZ_CAWNWM010000002.1"/>
</dbReference>
<dbReference type="InterPro" id="IPR003770">
    <property type="entry name" value="MLTG-like"/>
</dbReference>
<evidence type="ECO:0000256" key="3">
    <source>
        <dbReference type="ARBA" id="ARBA00022989"/>
    </source>
</evidence>
<evidence type="ECO:0000313" key="9">
    <source>
        <dbReference type="Proteomes" id="UP000248857"/>
    </source>
</evidence>
<dbReference type="HAMAP" id="MF_02065">
    <property type="entry name" value="MltG"/>
    <property type="match status" value="1"/>
</dbReference>
<evidence type="ECO:0000256" key="2">
    <source>
        <dbReference type="ARBA" id="ARBA00022692"/>
    </source>
</evidence>
<reference evidence="8 9" key="1">
    <citation type="journal article" date="2018" name="Sci. Rep.">
        <title>A novel species of the marine cyanobacterium Acaryochloris with a unique pigment content and lifestyle.</title>
        <authorList>
            <person name="Partensky F."/>
            <person name="Six C."/>
            <person name="Ratin M."/>
            <person name="Garczarek L."/>
            <person name="Vaulot D."/>
            <person name="Probert I."/>
            <person name="Calteau A."/>
            <person name="Gourvil P."/>
            <person name="Marie D."/>
            <person name="Grebert T."/>
            <person name="Bouchier C."/>
            <person name="Le Panse S."/>
            <person name="Gachenot M."/>
            <person name="Rodriguez F."/>
            <person name="Garrido J.L."/>
        </authorList>
    </citation>
    <scope>NUCLEOTIDE SEQUENCE [LARGE SCALE GENOMIC DNA]</scope>
    <source>
        <strain evidence="8 9">RCC1774</strain>
    </source>
</reference>
<dbReference type="PANTHER" id="PTHR30518">
    <property type="entry name" value="ENDOLYTIC MUREIN TRANSGLYCOSYLASE"/>
    <property type="match status" value="1"/>
</dbReference>
<organism evidence="8 9">
    <name type="scientific">Acaryochloris thomasi RCC1774</name>
    <dbReference type="NCBI Taxonomy" id="1764569"/>
    <lineage>
        <taxon>Bacteria</taxon>
        <taxon>Bacillati</taxon>
        <taxon>Cyanobacteriota</taxon>
        <taxon>Cyanophyceae</taxon>
        <taxon>Acaryochloridales</taxon>
        <taxon>Acaryochloridaceae</taxon>
        <taxon>Acaryochloris</taxon>
        <taxon>Acaryochloris thomasi</taxon>
    </lineage>
</organism>
<accession>A0A2W1JUC8</accession>
<keyword evidence="9" id="KW-1185">Reference proteome</keyword>
<proteinExistence type="inferred from homology"/>
<evidence type="ECO:0000256" key="4">
    <source>
        <dbReference type="ARBA" id="ARBA00023136"/>
    </source>
</evidence>
<comment type="catalytic activity">
    <reaction evidence="7">
        <text>a peptidoglycan chain = a peptidoglycan chain with N-acetyl-1,6-anhydromuramyl-[peptide] at the reducing end + a peptidoglycan chain with N-acetylglucosamine at the non-reducing end.</text>
        <dbReference type="EC" id="4.2.2.29"/>
    </reaction>
</comment>
<comment type="similarity">
    <text evidence="7">Belongs to the transglycosylase MltG family.</text>
</comment>
<dbReference type="EMBL" id="PQWO01000002">
    <property type="protein sequence ID" value="PZD74605.1"/>
    <property type="molecule type" value="Genomic_DNA"/>
</dbReference>
<dbReference type="GO" id="GO:0005886">
    <property type="term" value="C:plasma membrane"/>
    <property type="evidence" value="ECO:0007669"/>
    <property type="project" value="UniProtKB-SubCell"/>
</dbReference>
<keyword evidence="4 7" id="KW-0472">Membrane</keyword>
<keyword evidence="2 7" id="KW-0812">Transmembrane</keyword>
<name>A0A2W1JUC8_9CYAN</name>
<comment type="caution">
    <text evidence="8">The sequence shown here is derived from an EMBL/GenBank/DDBJ whole genome shotgun (WGS) entry which is preliminary data.</text>
</comment>
<keyword evidence="1 7" id="KW-1003">Cell membrane</keyword>
<comment type="function">
    <text evidence="7">Functions as a peptidoglycan terminase that cleaves nascent peptidoglycan strands endolytically to terminate their elongation.</text>
</comment>
<dbReference type="Pfam" id="PF02618">
    <property type="entry name" value="YceG"/>
    <property type="match status" value="1"/>
</dbReference>
<dbReference type="Gene3D" id="3.30.160.60">
    <property type="entry name" value="Classic Zinc Finger"/>
    <property type="match status" value="1"/>
</dbReference>
<evidence type="ECO:0000256" key="6">
    <source>
        <dbReference type="ARBA" id="ARBA00023316"/>
    </source>
</evidence>